<keyword evidence="6" id="KW-0677">Repeat</keyword>
<reference evidence="14" key="2">
    <citation type="submission" date="2025-09" db="UniProtKB">
        <authorList>
            <consortium name="Ensembl"/>
        </authorList>
    </citation>
    <scope>IDENTIFICATION</scope>
</reference>
<dbReference type="Pfam" id="PF00041">
    <property type="entry name" value="fn3"/>
    <property type="match status" value="2"/>
</dbReference>
<dbReference type="OrthoDB" id="9949424at2759"/>
<evidence type="ECO:0000259" key="12">
    <source>
        <dbReference type="PROSITE" id="PS50234"/>
    </source>
</evidence>
<evidence type="ECO:0000256" key="6">
    <source>
        <dbReference type="ARBA" id="ARBA00022737"/>
    </source>
</evidence>
<evidence type="ECO:0000256" key="10">
    <source>
        <dbReference type="ARBA" id="ARBA00046169"/>
    </source>
</evidence>
<dbReference type="SUPFAM" id="SSF49265">
    <property type="entry name" value="Fibronectin type III"/>
    <property type="match status" value="1"/>
</dbReference>
<dbReference type="InterPro" id="IPR003961">
    <property type="entry name" value="FN3_dom"/>
</dbReference>
<dbReference type="KEGG" id="cvg:107085622"/>
<feature type="signal peptide" evidence="11">
    <location>
        <begin position="1"/>
        <end position="20"/>
    </location>
</feature>
<proteinExistence type="predicted"/>
<keyword evidence="7" id="KW-0084">Basement membrane</keyword>
<evidence type="ECO:0000259" key="13">
    <source>
        <dbReference type="PROSITE" id="PS50853"/>
    </source>
</evidence>
<organism evidence="14 15">
    <name type="scientific">Cyprinodon variegatus</name>
    <name type="common">Sheepshead minnow</name>
    <dbReference type="NCBI Taxonomy" id="28743"/>
    <lineage>
        <taxon>Eukaryota</taxon>
        <taxon>Metazoa</taxon>
        <taxon>Chordata</taxon>
        <taxon>Craniata</taxon>
        <taxon>Vertebrata</taxon>
        <taxon>Euteleostomi</taxon>
        <taxon>Actinopterygii</taxon>
        <taxon>Neopterygii</taxon>
        <taxon>Teleostei</taxon>
        <taxon>Neoteleostei</taxon>
        <taxon>Acanthomorphata</taxon>
        <taxon>Ovalentaria</taxon>
        <taxon>Atherinomorphae</taxon>
        <taxon>Cyprinodontiformes</taxon>
        <taxon>Cyprinodontidae</taxon>
        <taxon>Cyprinodon</taxon>
    </lineage>
</organism>
<keyword evidence="3" id="KW-0272">Extracellular matrix</keyword>
<keyword evidence="15" id="KW-1185">Reference proteome</keyword>
<name>A0A3Q2DJT2_CYPVA</name>
<evidence type="ECO:0000256" key="8">
    <source>
        <dbReference type="ARBA" id="ARBA00023157"/>
    </source>
</evidence>
<keyword evidence="8" id="KW-1015">Disulfide bond</keyword>
<evidence type="ECO:0000313" key="14">
    <source>
        <dbReference type="Ensembl" id="ENSCVAP00000019578.1"/>
    </source>
</evidence>
<dbReference type="SMART" id="SM00060">
    <property type="entry name" value="FN3"/>
    <property type="match status" value="3"/>
</dbReference>
<feature type="domain" description="VWFA" evidence="12">
    <location>
        <begin position="36"/>
        <end position="207"/>
    </location>
</feature>
<dbReference type="PROSITE" id="PS50234">
    <property type="entry name" value="VWFA"/>
    <property type="match status" value="1"/>
</dbReference>
<comment type="function">
    <text evidence="10">Promotes matrix assembly. Involved in the organization of skeletal muscles and in the formation of neuromuscular junctions.</text>
</comment>
<keyword evidence="4" id="KW-0597">Phosphoprotein</keyword>
<dbReference type="Proteomes" id="UP000265020">
    <property type="component" value="Unassembled WGS sequence"/>
</dbReference>
<dbReference type="InterPro" id="IPR050525">
    <property type="entry name" value="ECM_Assembly_Org"/>
</dbReference>
<dbReference type="STRING" id="28743.ENSCVAP00000019578"/>
<dbReference type="InterPro" id="IPR002035">
    <property type="entry name" value="VWF_A"/>
</dbReference>
<feature type="domain" description="Fibronectin type-III" evidence="13">
    <location>
        <begin position="308"/>
        <end position="397"/>
    </location>
</feature>
<evidence type="ECO:0000256" key="5">
    <source>
        <dbReference type="ARBA" id="ARBA00022729"/>
    </source>
</evidence>
<dbReference type="Pfam" id="PF00092">
    <property type="entry name" value="VWA"/>
    <property type="match status" value="1"/>
</dbReference>
<dbReference type="GeneTree" id="ENSGT00940000160734"/>
<dbReference type="SMART" id="SM00327">
    <property type="entry name" value="VWA"/>
    <property type="match status" value="1"/>
</dbReference>
<dbReference type="PANTHER" id="PTHR24020">
    <property type="entry name" value="COLLAGEN ALPHA"/>
    <property type="match status" value="1"/>
</dbReference>
<evidence type="ECO:0000256" key="2">
    <source>
        <dbReference type="ARBA" id="ARBA00022525"/>
    </source>
</evidence>
<feature type="domain" description="Fibronectin type-III" evidence="13">
    <location>
        <begin position="212"/>
        <end position="302"/>
    </location>
</feature>
<dbReference type="PANTHER" id="PTHR24020:SF77">
    <property type="entry name" value="VON WILLEBRAND FACTOR A DOMAIN-CONTAINING PROTEIN 1"/>
    <property type="match status" value="1"/>
</dbReference>
<dbReference type="AlphaFoldDB" id="A0A3Q2DJT2"/>
<feature type="chain" id="PRO_5018789729" description="von Willebrand factor A domain-containing protein 1" evidence="11">
    <location>
        <begin position="21"/>
        <end position="496"/>
    </location>
</feature>
<protein>
    <recommendedName>
        <fullName evidence="9">von Willebrand factor A domain-containing protein 1</fullName>
    </recommendedName>
</protein>
<evidence type="ECO:0000256" key="4">
    <source>
        <dbReference type="ARBA" id="ARBA00022553"/>
    </source>
</evidence>
<reference evidence="14" key="1">
    <citation type="submission" date="2025-08" db="UniProtKB">
        <authorList>
            <consortium name="Ensembl"/>
        </authorList>
    </citation>
    <scope>IDENTIFICATION</scope>
</reference>
<dbReference type="GeneID" id="107085622"/>
<dbReference type="RefSeq" id="XP_015231556.1">
    <property type="nucleotide sequence ID" value="XM_015376070.1"/>
</dbReference>
<keyword evidence="5 11" id="KW-0732">Signal</keyword>
<dbReference type="InterPro" id="IPR036116">
    <property type="entry name" value="FN3_sf"/>
</dbReference>
<dbReference type="GO" id="GO:0005604">
    <property type="term" value="C:basement membrane"/>
    <property type="evidence" value="ECO:0007669"/>
    <property type="project" value="UniProtKB-SubCell"/>
</dbReference>
<evidence type="ECO:0000256" key="1">
    <source>
        <dbReference type="ARBA" id="ARBA00004302"/>
    </source>
</evidence>
<dbReference type="PROSITE" id="PS50853">
    <property type="entry name" value="FN3"/>
    <property type="match status" value="2"/>
</dbReference>
<keyword evidence="2" id="KW-0964">Secreted</keyword>
<dbReference type="OMA" id="WETENPH"/>
<dbReference type="Gene3D" id="3.40.50.410">
    <property type="entry name" value="von Willebrand factor, type A domain"/>
    <property type="match status" value="1"/>
</dbReference>
<evidence type="ECO:0000313" key="15">
    <source>
        <dbReference type="Proteomes" id="UP000265020"/>
    </source>
</evidence>
<sequence>MKSFLLCCVLIVAALQRSFSQTTHLPETGLYSCEGDILLLLDSSGSVTSFEFSRFLEFIANLLYPFALGRGHLRVALLLVATTPHLEFSLDIHSDLESLLRALESVRRLQGDTNTKAAVEMAHQLLLEVEGDVPKVLLWLTDGIQPGEVEEPMSKLKAQGVHVLIVSTIHGDYNVLQRVATPPLESHLYSVDIDSIDIITDDLREAIIKIICAEQLSVVHLTSHSAVLQWHPVLSSDGGYYELRYKAVGESHPEKSKVLPSTSSRAELTRLQPDTMYTASLRPESNQILFRTLSVKFTTLPVRKDVISPAEVTLSDHGPHQVRVTWGPLQPALVQRYRVEYGAIPSGHVQTVTVSNQRSSVFLRDLDPGTRYLITVSALYVDGKERAMSVTACTQEAPLPPLTDLQLALIDRPEGNEVQATWQANTEGLKGYWINWKKKSSQSSQSEHSLSSAYLPPSTLSTRLTDLASNSRVCVSPLYSFGRGEGICCTARTNSD</sequence>
<accession>A0A3Q2DJT2</accession>
<dbReference type="Ensembl" id="ENSCVAT00000028783.1">
    <property type="protein sequence ID" value="ENSCVAP00000019578.1"/>
    <property type="gene ID" value="ENSCVAG00000022942.1"/>
</dbReference>
<dbReference type="Gene3D" id="2.60.40.10">
    <property type="entry name" value="Immunoglobulins"/>
    <property type="match status" value="2"/>
</dbReference>
<dbReference type="SUPFAM" id="SSF53300">
    <property type="entry name" value="vWA-like"/>
    <property type="match status" value="1"/>
</dbReference>
<evidence type="ECO:0000256" key="11">
    <source>
        <dbReference type="SAM" id="SignalP"/>
    </source>
</evidence>
<evidence type="ECO:0000256" key="7">
    <source>
        <dbReference type="ARBA" id="ARBA00022869"/>
    </source>
</evidence>
<dbReference type="InterPro" id="IPR036465">
    <property type="entry name" value="vWFA_dom_sf"/>
</dbReference>
<dbReference type="CDD" id="cd00063">
    <property type="entry name" value="FN3"/>
    <property type="match status" value="2"/>
</dbReference>
<dbReference type="InterPro" id="IPR013783">
    <property type="entry name" value="Ig-like_fold"/>
</dbReference>
<evidence type="ECO:0000256" key="9">
    <source>
        <dbReference type="ARBA" id="ARBA00029542"/>
    </source>
</evidence>
<comment type="subcellular location">
    <subcellularLocation>
        <location evidence="1">Secreted</location>
        <location evidence="1">Extracellular space</location>
        <location evidence="1">Extracellular matrix</location>
        <location evidence="1">Basement membrane</location>
    </subcellularLocation>
</comment>
<evidence type="ECO:0000256" key="3">
    <source>
        <dbReference type="ARBA" id="ARBA00022530"/>
    </source>
</evidence>